<dbReference type="GO" id="GO:0051082">
    <property type="term" value="F:unfolded protein binding"/>
    <property type="evidence" value="ECO:0007669"/>
    <property type="project" value="TreeGrafter"/>
</dbReference>
<dbReference type="SUPFAM" id="SSF49764">
    <property type="entry name" value="HSP20-like chaperones"/>
    <property type="match status" value="1"/>
</dbReference>
<sequence length="286" mass="30590">MSDNTFTYVKIPVNSEEPIEELSASKSGGLEKDALVKNAKAYFQQQSNSDQPSCEIMALSIPLPGNQYRAVSLYSSDLPGASTKENERATKLVTACGHSLPKAICGDVFIGRAYDNEEFEWERVDFRASDASPTAAWCRVARQKGGGGGQGGSASSLNSLVQQQMNVSGGPPHVVAPQTQALYGMDGAPAVVEDWGSWTQSADEVEAKLSIPSGTKSKDCKISFKRNQLSVAVHGETKISGILFSAIVPDDCTFTMEDAKDGTRDLCITLTKANEGSTWSFLTETA</sequence>
<dbReference type="GO" id="GO:0005737">
    <property type="term" value="C:cytoplasm"/>
    <property type="evidence" value="ECO:0007669"/>
    <property type="project" value="TreeGrafter"/>
</dbReference>
<evidence type="ECO:0000313" key="3">
    <source>
        <dbReference type="Proteomes" id="UP001295423"/>
    </source>
</evidence>
<organism evidence="2 3">
    <name type="scientific">Cylindrotheca closterium</name>
    <dbReference type="NCBI Taxonomy" id="2856"/>
    <lineage>
        <taxon>Eukaryota</taxon>
        <taxon>Sar</taxon>
        <taxon>Stramenopiles</taxon>
        <taxon>Ochrophyta</taxon>
        <taxon>Bacillariophyta</taxon>
        <taxon>Bacillariophyceae</taxon>
        <taxon>Bacillariophycidae</taxon>
        <taxon>Bacillariales</taxon>
        <taxon>Bacillariaceae</taxon>
        <taxon>Cylindrotheca</taxon>
    </lineage>
</organism>
<dbReference type="PANTHER" id="PTHR12356:SF18">
    <property type="entry name" value="NUDC DOMAIN-CONTAINING PROTEIN 2"/>
    <property type="match status" value="1"/>
</dbReference>
<dbReference type="PROSITE" id="PS51203">
    <property type="entry name" value="CS"/>
    <property type="match status" value="1"/>
</dbReference>
<dbReference type="EMBL" id="CAKOGP040002347">
    <property type="protein sequence ID" value="CAJ1967761.1"/>
    <property type="molecule type" value="Genomic_DNA"/>
</dbReference>
<dbReference type="InterPro" id="IPR037898">
    <property type="entry name" value="NudC_fam"/>
</dbReference>
<name>A0AAD2GAF3_9STRA</name>
<protein>
    <recommendedName>
        <fullName evidence="1">CS domain-containing protein</fullName>
    </recommendedName>
</protein>
<evidence type="ECO:0000259" key="1">
    <source>
        <dbReference type="PROSITE" id="PS51203"/>
    </source>
</evidence>
<accession>A0AAD2GAF3</accession>
<gene>
    <name evidence="2" type="ORF">CYCCA115_LOCUS22922</name>
</gene>
<proteinExistence type="predicted"/>
<keyword evidence="3" id="KW-1185">Reference proteome</keyword>
<evidence type="ECO:0000313" key="2">
    <source>
        <dbReference type="EMBL" id="CAJ1967761.1"/>
    </source>
</evidence>
<dbReference type="Proteomes" id="UP001295423">
    <property type="component" value="Unassembled WGS sequence"/>
</dbReference>
<dbReference type="CDD" id="cd06467">
    <property type="entry name" value="p23_NUDC_like"/>
    <property type="match status" value="1"/>
</dbReference>
<dbReference type="AlphaFoldDB" id="A0AAD2GAF3"/>
<feature type="domain" description="CS" evidence="1">
    <location>
        <begin position="191"/>
        <end position="283"/>
    </location>
</feature>
<dbReference type="PANTHER" id="PTHR12356">
    <property type="entry name" value="NUCLEAR MOVEMENT PROTEIN NUDC"/>
    <property type="match status" value="1"/>
</dbReference>
<dbReference type="InterPro" id="IPR008978">
    <property type="entry name" value="HSP20-like_chaperone"/>
</dbReference>
<dbReference type="InterPro" id="IPR007052">
    <property type="entry name" value="CS_dom"/>
</dbReference>
<dbReference type="GO" id="GO:0006457">
    <property type="term" value="P:protein folding"/>
    <property type="evidence" value="ECO:0007669"/>
    <property type="project" value="TreeGrafter"/>
</dbReference>
<reference evidence="2" key="1">
    <citation type="submission" date="2023-08" db="EMBL/GenBank/DDBJ databases">
        <authorList>
            <person name="Audoor S."/>
            <person name="Bilcke G."/>
        </authorList>
    </citation>
    <scope>NUCLEOTIDE SEQUENCE</scope>
</reference>
<dbReference type="Pfam" id="PF04969">
    <property type="entry name" value="CS"/>
    <property type="match status" value="1"/>
</dbReference>
<dbReference type="Gene3D" id="2.60.40.790">
    <property type="match status" value="1"/>
</dbReference>
<comment type="caution">
    <text evidence="2">The sequence shown here is derived from an EMBL/GenBank/DDBJ whole genome shotgun (WGS) entry which is preliminary data.</text>
</comment>